<dbReference type="PANTHER" id="PTHR42840:SF3">
    <property type="entry name" value="BINDING ROSSMANN FOLD OXIDOREDUCTASE, PUTATIVE (AFU_ORTHOLOGUE AFUA_2G10240)-RELATED"/>
    <property type="match status" value="1"/>
</dbReference>
<reference evidence="6" key="1">
    <citation type="journal article" date="2014" name="Int. J. Syst. Evol. Microbiol.">
        <title>Complete genome sequence of Corynebacterium casei LMG S-19264T (=DSM 44701T), isolated from a smear-ripened cheese.</title>
        <authorList>
            <consortium name="US DOE Joint Genome Institute (JGI-PGF)"/>
            <person name="Walter F."/>
            <person name="Albersmeier A."/>
            <person name="Kalinowski J."/>
            <person name="Ruckert C."/>
        </authorList>
    </citation>
    <scope>NUCLEOTIDE SEQUENCE</scope>
    <source>
        <strain evidence="6">CGMCC 1.12785</strain>
    </source>
</reference>
<dbReference type="PANTHER" id="PTHR42840">
    <property type="entry name" value="NAD(P)-BINDING ROSSMANN-FOLD SUPERFAMILY PROTEIN-RELATED"/>
    <property type="match status" value="1"/>
</dbReference>
<dbReference type="GO" id="GO:0005737">
    <property type="term" value="C:cytoplasm"/>
    <property type="evidence" value="ECO:0007669"/>
    <property type="project" value="TreeGrafter"/>
</dbReference>
<dbReference type="GO" id="GO:0000166">
    <property type="term" value="F:nucleotide binding"/>
    <property type="evidence" value="ECO:0007669"/>
    <property type="project" value="InterPro"/>
</dbReference>
<dbReference type="InterPro" id="IPR036291">
    <property type="entry name" value="NAD(P)-bd_dom_sf"/>
</dbReference>
<evidence type="ECO:0000256" key="1">
    <source>
        <dbReference type="ARBA" id="ARBA00010928"/>
    </source>
</evidence>
<dbReference type="SUPFAM" id="SSF51735">
    <property type="entry name" value="NAD(P)-binding Rossmann-fold domains"/>
    <property type="match status" value="1"/>
</dbReference>
<dbReference type="Gene3D" id="3.40.50.720">
    <property type="entry name" value="NAD(P)-binding Rossmann-like Domain"/>
    <property type="match status" value="1"/>
</dbReference>
<dbReference type="RefSeq" id="WP_188550281.1">
    <property type="nucleotide sequence ID" value="NZ_BMFY01000005.1"/>
</dbReference>
<evidence type="ECO:0000313" key="6">
    <source>
        <dbReference type="EMBL" id="GGA12849.1"/>
    </source>
</evidence>
<evidence type="ECO:0000259" key="4">
    <source>
        <dbReference type="Pfam" id="PF01408"/>
    </source>
</evidence>
<dbReference type="EMBL" id="BMFY01000005">
    <property type="protein sequence ID" value="GGA12849.1"/>
    <property type="molecule type" value="Genomic_DNA"/>
</dbReference>
<evidence type="ECO:0000313" key="7">
    <source>
        <dbReference type="Proteomes" id="UP000616114"/>
    </source>
</evidence>
<sequence length="341" mass="36577">MSAPDQPGAPVRFGLIGTGRIGQVHAGSIARLPDAVLTHVCDPLVDGARKVAAAHEGARVSADAAEVFADERVDAVIVASPTATHVDLLAAALEAGKPVLCEKPIDLDLSRVDALRERAAEAPVPVALGFNRRFDPHFAEARGRVAAGEIGRLEHLQITSRDPAPAPAEYLRSSGGIFRDMTIHDFDTARFFVPDIVSVQASGGNVFSEEIAGIGDWDSVAVIMRGRGGEFITITNSRHSAYGYDQRLEVFGSEGLIEVPNVGDTTVRLHTAAAVESRRPYQNFIFERYAEAYLLELAEFIRLVRGEESRSPGFEDGRAALVLALAAEESARTGRTVDVDL</sequence>
<dbReference type="GO" id="GO:0016491">
    <property type="term" value="F:oxidoreductase activity"/>
    <property type="evidence" value="ECO:0007669"/>
    <property type="project" value="UniProtKB-KW"/>
</dbReference>
<keyword evidence="3" id="KW-0520">NAD</keyword>
<gene>
    <name evidence="6" type="ORF">GCM10011333_14690</name>
</gene>
<dbReference type="Pfam" id="PF22725">
    <property type="entry name" value="GFO_IDH_MocA_C3"/>
    <property type="match status" value="1"/>
</dbReference>
<dbReference type="Pfam" id="PF01408">
    <property type="entry name" value="GFO_IDH_MocA"/>
    <property type="match status" value="1"/>
</dbReference>
<dbReference type="NCBIfam" id="TIGR04380">
    <property type="entry name" value="myo_inos_iolG"/>
    <property type="match status" value="1"/>
</dbReference>
<evidence type="ECO:0000256" key="3">
    <source>
        <dbReference type="ARBA" id="ARBA00023027"/>
    </source>
</evidence>
<feature type="domain" description="GFO/IDH/MocA-like oxidoreductase" evidence="5">
    <location>
        <begin position="138"/>
        <end position="258"/>
    </location>
</feature>
<evidence type="ECO:0000256" key="2">
    <source>
        <dbReference type="ARBA" id="ARBA00023002"/>
    </source>
</evidence>
<evidence type="ECO:0000259" key="5">
    <source>
        <dbReference type="Pfam" id="PF22725"/>
    </source>
</evidence>
<name>A0A8J2XKA5_9MICO</name>
<protein>
    <submittedName>
        <fullName evidence="6">Inositol 2-dehydrogenase</fullName>
    </submittedName>
</protein>
<dbReference type="InterPro" id="IPR000683">
    <property type="entry name" value="Gfo/Idh/MocA-like_OxRdtase_N"/>
</dbReference>
<reference evidence="6" key="2">
    <citation type="submission" date="2020-09" db="EMBL/GenBank/DDBJ databases">
        <authorList>
            <person name="Sun Q."/>
            <person name="Zhou Y."/>
        </authorList>
    </citation>
    <scope>NUCLEOTIDE SEQUENCE</scope>
    <source>
        <strain evidence="6">CGMCC 1.12785</strain>
    </source>
</reference>
<dbReference type="Gene3D" id="3.30.360.10">
    <property type="entry name" value="Dihydrodipicolinate Reductase, domain 2"/>
    <property type="match status" value="1"/>
</dbReference>
<feature type="domain" description="Gfo/Idh/MocA-like oxidoreductase N-terminal" evidence="4">
    <location>
        <begin position="11"/>
        <end position="130"/>
    </location>
</feature>
<dbReference type="AlphaFoldDB" id="A0A8J2XKA5"/>
<accession>A0A8J2XKA5</accession>
<keyword evidence="2" id="KW-0560">Oxidoreductase</keyword>
<keyword evidence="7" id="KW-1185">Reference proteome</keyword>
<dbReference type="SUPFAM" id="SSF55347">
    <property type="entry name" value="Glyceraldehyde-3-phosphate dehydrogenase-like, C-terminal domain"/>
    <property type="match status" value="1"/>
</dbReference>
<comment type="caution">
    <text evidence="6">The sequence shown here is derived from an EMBL/GenBank/DDBJ whole genome shotgun (WGS) entry which is preliminary data.</text>
</comment>
<dbReference type="InterPro" id="IPR030827">
    <property type="entry name" value="Myo_inos_IolG"/>
</dbReference>
<dbReference type="InterPro" id="IPR055170">
    <property type="entry name" value="GFO_IDH_MocA-like_dom"/>
</dbReference>
<comment type="similarity">
    <text evidence="1">Belongs to the Gfo/Idh/MocA family.</text>
</comment>
<dbReference type="Proteomes" id="UP000616114">
    <property type="component" value="Unassembled WGS sequence"/>
</dbReference>
<dbReference type="GO" id="GO:0006740">
    <property type="term" value="P:NADPH regeneration"/>
    <property type="evidence" value="ECO:0007669"/>
    <property type="project" value="TreeGrafter"/>
</dbReference>
<organism evidence="6 7">
    <name type="scientific">Sediminivirga luteola</name>
    <dbReference type="NCBI Taxonomy" id="1774748"/>
    <lineage>
        <taxon>Bacteria</taxon>
        <taxon>Bacillati</taxon>
        <taxon>Actinomycetota</taxon>
        <taxon>Actinomycetes</taxon>
        <taxon>Micrococcales</taxon>
        <taxon>Brevibacteriaceae</taxon>
        <taxon>Sediminivirga</taxon>
    </lineage>
</organism>
<proteinExistence type="inferred from homology"/>